<dbReference type="Gene3D" id="2.160.20.10">
    <property type="entry name" value="Single-stranded right-handed beta-helix, Pectin lyase-like"/>
    <property type="match status" value="1"/>
</dbReference>
<proteinExistence type="predicted"/>
<sequence>MARDGFVIHDNVAVTGFTGPGCKILSIKERGNSFIAIGKCSYSNNGGLKRTELTASADLRFVSSVHVKDVSLFNSGDYIWIGDGKFKIDNISEDKINLVRGSLPNLISPKVFSGAYDKCSSGQFVTIDSDDKNGIRIGDGGYSWNIDTSQAQIECSNNAWFGMFHYCKKYFGKQLVENITSIGNGYCNIGMGYMNSGTIKNCISRDAGNNCIDVFESKRDVDVTGNIVSGAGVDGIFVGGNGETARVYDNQVTDCHRIGVLINARKKPIQYVFVKNNIIKNMGMNSLTLTGVEGGAVESNTLDGSNLRQAIYLEQRKGLALSGELIIRDNFISNSAPGDISTNYSGYGKDNKAKIMIQSTKRLAITGIEGY</sequence>
<name>A0A7H4P0M8_9ENTR</name>
<dbReference type="SMART" id="SM00710">
    <property type="entry name" value="PbH1"/>
    <property type="match status" value="5"/>
</dbReference>
<evidence type="ECO:0008006" key="3">
    <source>
        <dbReference type="Google" id="ProtNLM"/>
    </source>
</evidence>
<comment type="caution">
    <text evidence="1">The sequence shown here is derived from an EMBL/GenBank/DDBJ whole genome shotgun (WGS) entry which is preliminary data.</text>
</comment>
<reference evidence="1 2" key="1">
    <citation type="submission" date="2018-06" db="EMBL/GenBank/DDBJ databases">
        <authorList>
            <consortium name="Pathogen Informatics"/>
            <person name="Doyle S."/>
        </authorList>
    </citation>
    <scope>NUCLEOTIDE SEQUENCE [LARGE SCALE GENOMIC DNA]</scope>
    <source>
        <strain evidence="1 2">NCTC9149</strain>
    </source>
</reference>
<dbReference type="EMBL" id="UGMX01000002">
    <property type="protein sequence ID" value="STW05993.1"/>
    <property type="molecule type" value="Genomic_DNA"/>
</dbReference>
<dbReference type="InterPro" id="IPR006626">
    <property type="entry name" value="PbH1"/>
</dbReference>
<dbReference type="SUPFAM" id="SSF51126">
    <property type="entry name" value="Pectin lyase-like"/>
    <property type="match status" value="1"/>
</dbReference>
<dbReference type="Proteomes" id="UP000254571">
    <property type="component" value="Unassembled WGS sequence"/>
</dbReference>
<evidence type="ECO:0000313" key="1">
    <source>
        <dbReference type="EMBL" id="STW05993.1"/>
    </source>
</evidence>
<dbReference type="AlphaFoldDB" id="A0A7H4P0M8"/>
<organism evidence="1 2">
    <name type="scientific">Klebsiella grimontii</name>
    <dbReference type="NCBI Taxonomy" id="2058152"/>
    <lineage>
        <taxon>Bacteria</taxon>
        <taxon>Pseudomonadati</taxon>
        <taxon>Pseudomonadota</taxon>
        <taxon>Gammaproteobacteria</taxon>
        <taxon>Enterobacterales</taxon>
        <taxon>Enterobacteriaceae</taxon>
        <taxon>Klebsiella/Raoultella group</taxon>
        <taxon>Klebsiella</taxon>
    </lineage>
</organism>
<evidence type="ECO:0000313" key="2">
    <source>
        <dbReference type="Proteomes" id="UP000254571"/>
    </source>
</evidence>
<dbReference type="InterPro" id="IPR011050">
    <property type="entry name" value="Pectin_lyase_fold/virulence"/>
</dbReference>
<dbReference type="InterPro" id="IPR012334">
    <property type="entry name" value="Pectin_lyas_fold"/>
</dbReference>
<gene>
    <name evidence="1" type="ORF">NCTC9149_02394</name>
</gene>
<protein>
    <recommendedName>
        <fullName evidence="3">Right handed beta helix domain-containing protein</fullName>
    </recommendedName>
</protein>
<accession>A0A7H4P0M8</accession>